<evidence type="ECO:0000313" key="2">
    <source>
        <dbReference type="EMBL" id="OXS99191.1"/>
    </source>
</evidence>
<name>A0A231UTJ9_9HYPH</name>
<evidence type="ECO:0000259" key="1">
    <source>
        <dbReference type="Pfam" id="PF01458"/>
    </source>
</evidence>
<keyword evidence="3" id="KW-1185">Reference proteome</keyword>
<organism evidence="2 3">
    <name type="scientific">Notoacmeibacter marinus</name>
    <dbReference type="NCBI Taxonomy" id="1876515"/>
    <lineage>
        <taxon>Bacteria</taxon>
        <taxon>Pseudomonadati</taxon>
        <taxon>Pseudomonadota</taxon>
        <taxon>Alphaproteobacteria</taxon>
        <taxon>Hyphomicrobiales</taxon>
        <taxon>Notoacmeibacteraceae</taxon>
        <taxon>Notoacmeibacter</taxon>
    </lineage>
</organism>
<proteinExistence type="predicted"/>
<evidence type="ECO:0000313" key="3">
    <source>
        <dbReference type="Proteomes" id="UP000215405"/>
    </source>
</evidence>
<feature type="domain" description="SUF system FeS cluster assembly SufBD core" evidence="1">
    <location>
        <begin position="169"/>
        <end position="392"/>
    </location>
</feature>
<accession>A0A231UTJ9</accession>
<dbReference type="NCBIfam" id="TIGR01981">
    <property type="entry name" value="sufD"/>
    <property type="match status" value="1"/>
</dbReference>
<dbReference type="InterPro" id="IPR037284">
    <property type="entry name" value="SUF_FeS_clus_asmbl_SufBD_sf"/>
</dbReference>
<gene>
    <name evidence="2" type="ORF">B7H23_13430</name>
</gene>
<dbReference type="PANTHER" id="PTHR43575">
    <property type="entry name" value="PROTEIN ABCI7, CHLOROPLASTIC"/>
    <property type="match status" value="1"/>
</dbReference>
<protein>
    <submittedName>
        <fullName evidence="2">Fe-S cluster assembly protein SufD</fullName>
    </submittedName>
</protein>
<dbReference type="SUPFAM" id="SSF101960">
    <property type="entry name" value="Stabilizer of iron transporter SufD"/>
    <property type="match status" value="1"/>
</dbReference>
<dbReference type="PANTHER" id="PTHR43575:SF1">
    <property type="entry name" value="PROTEIN ABCI7, CHLOROPLASTIC"/>
    <property type="match status" value="1"/>
</dbReference>
<dbReference type="Pfam" id="PF01458">
    <property type="entry name" value="SUFBD_core"/>
    <property type="match status" value="1"/>
</dbReference>
<dbReference type="InterPro" id="IPR011542">
    <property type="entry name" value="SUF_FeS_clus_asmbl_SufD"/>
</dbReference>
<reference evidence="3" key="1">
    <citation type="journal article" date="2017" name="Int. J. Syst. Evol. Microbiol.">
        <title>Notoacmeibacter marinus gen. nov., sp. nov., isolated from the gut of a limpet and proposal of Notoacmeibacteraceae fam. nov. in the order Rhizobiales of the class Alphaproteobacteria.</title>
        <authorList>
            <person name="Huang Z."/>
            <person name="Guo F."/>
            <person name="Lai Q."/>
        </authorList>
    </citation>
    <scope>NUCLEOTIDE SEQUENCE [LARGE SCALE GENOMIC DNA]</scope>
    <source>
        <strain evidence="3">XMTR2A4</strain>
    </source>
</reference>
<comment type="caution">
    <text evidence="2">The sequence shown here is derived from an EMBL/GenBank/DDBJ whole genome shotgun (WGS) entry which is preliminary data.</text>
</comment>
<dbReference type="AlphaFoldDB" id="A0A231UTJ9"/>
<dbReference type="InterPro" id="IPR000825">
    <property type="entry name" value="SUF_FeS_clus_asmbl_SufBD_core"/>
</dbReference>
<dbReference type="EMBL" id="NBYO01000003">
    <property type="protein sequence ID" value="OXS99191.1"/>
    <property type="molecule type" value="Genomic_DNA"/>
</dbReference>
<sequence length="421" mass="44988">MTAHTLIKNTQAESALIETFGALVDTLPGAATTTTARKTAIGGVSMRGLPTRRVEEWHYTDLRNRLKQVPEGDARTAGDALTSLADGMVRLDLFADDAPSDLPAGVRVTPLRDLLEKGELDRSLAPADPEDVIGALNAAFVSYGVALAIDDGTHLETPLELSAFHGEGQAHLRVPVTVGAGAKATIVERQVGDGAALITGVTELTVGDGAELLWVLVQEQPADTDQLTQMKFRLGRDSKFTLAILNAGGRLVRHEIRGVLEGEGGDFQMRCVNLLGGESHVDVTMVLDHVVPNTTGTEIVRNIASGKASGVFQGQIRVAKEAQKTDARMACNTLLVSDEADFSAKPELEIFADDVACGHGATVAEIDEDHLFYLMSRGIPENQARALLVKAFVDEIIEELDHEAISEALVAKVDEWFAKNG</sequence>
<dbReference type="RefSeq" id="WP_094077976.1">
    <property type="nucleotide sequence ID" value="NZ_NBYO01000003.1"/>
</dbReference>
<dbReference type="GO" id="GO:0016226">
    <property type="term" value="P:iron-sulfur cluster assembly"/>
    <property type="evidence" value="ECO:0007669"/>
    <property type="project" value="InterPro"/>
</dbReference>
<dbReference type="Proteomes" id="UP000215405">
    <property type="component" value="Unassembled WGS sequence"/>
</dbReference>
<dbReference type="InterPro" id="IPR055346">
    <property type="entry name" value="Fe-S_cluster_assembly_SufBD"/>
</dbReference>